<feature type="transmembrane region" description="Helical" evidence="6">
    <location>
        <begin position="73"/>
        <end position="95"/>
    </location>
</feature>
<keyword evidence="2 6" id="KW-0812">Transmembrane</keyword>
<evidence type="ECO:0000256" key="1">
    <source>
        <dbReference type="ARBA" id="ARBA00004141"/>
    </source>
</evidence>
<evidence type="ECO:0000256" key="2">
    <source>
        <dbReference type="ARBA" id="ARBA00022692"/>
    </source>
</evidence>
<dbReference type="InterPro" id="IPR002657">
    <property type="entry name" value="BilAc:Na_symport/Acr3"/>
</dbReference>
<keyword evidence="3 6" id="KW-1133">Transmembrane helix</keyword>
<dbReference type="Gene3D" id="1.20.1530.20">
    <property type="match status" value="1"/>
</dbReference>
<keyword evidence="4 6" id="KW-0472">Membrane</keyword>
<name>A0A5N8WWI5_9ACTN</name>
<evidence type="ECO:0000256" key="3">
    <source>
        <dbReference type="ARBA" id="ARBA00022989"/>
    </source>
</evidence>
<feature type="transmembrane region" description="Helical" evidence="6">
    <location>
        <begin position="249"/>
        <end position="273"/>
    </location>
</feature>
<feature type="transmembrane region" description="Helical" evidence="6">
    <location>
        <begin position="279"/>
        <end position="298"/>
    </location>
</feature>
<dbReference type="Pfam" id="PF01758">
    <property type="entry name" value="SBF"/>
    <property type="match status" value="1"/>
</dbReference>
<gene>
    <name evidence="7" type="ORF">FPZ41_23935</name>
</gene>
<dbReference type="PANTHER" id="PTHR10361">
    <property type="entry name" value="SODIUM-BILE ACID COTRANSPORTER"/>
    <property type="match status" value="1"/>
</dbReference>
<feature type="transmembrane region" description="Helical" evidence="6">
    <location>
        <begin position="174"/>
        <end position="196"/>
    </location>
</feature>
<dbReference type="EMBL" id="VMNX01000096">
    <property type="protein sequence ID" value="MPY51442.1"/>
    <property type="molecule type" value="Genomic_DNA"/>
</dbReference>
<comment type="subcellular location">
    <subcellularLocation>
        <location evidence="1">Membrane</location>
        <topology evidence="1">Multi-pass membrane protein</topology>
    </subcellularLocation>
</comment>
<evidence type="ECO:0000256" key="6">
    <source>
        <dbReference type="SAM" id="Phobius"/>
    </source>
</evidence>
<dbReference type="InterPro" id="IPR004710">
    <property type="entry name" value="Bilac:Na_transpt"/>
</dbReference>
<dbReference type="PANTHER" id="PTHR10361:SF28">
    <property type="entry name" value="P3 PROTEIN-RELATED"/>
    <property type="match status" value="1"/>
</dbReference>
<organism evidence="7 8">
    <name type="scientific">Streptomyces acidicola</name>
    <dbReference type="NCBI Taxonomy" id="2596892"/>
    <lineage>
        <taxon>Bacteria</taxon>
        <taxon>Bacillati</taxon>
        <taxon>Actinomycetota</taxon>
        <taxon>Actinomycetes</taxon>
        <taxon>Kitasatosporales</taxon>
        <taxon>Streptomycetaceae</taxon>
        <taxon>Streptomyces</taxon>
    </lineage>
</organism>
<comment type="caution">
    <text evidence="7">The sequence shown here is derived from an EMBL/GenBank/DDBJ whole genome shotgun (WGS) entry which is preliminary data.</text>
</comment>
<feature type="transmembrane region" description="Helical" evidence="6">
    <location>
        <begin position="107"/>
        <end position="131"/>
    </location>
</feature>
<dbReference type="AlphaFoldDB" id="A0A5N8WWI5"/>
<feature type="transmembrane region" description="Helical" evidence="6">
    <location>
        <begin position="216"/>
        <end position="237"/>
    </location>
</feature>
<accession>A0A5N8WWI5</accession>
<evidence type="ECO:0000313" key="8">
    <source>
        <dbReference type="Proteomes" id="UP000373149"/>
    </source>
</evidence>
<feature type="transmembrane region" description="Helical" evidence="6">
    <location>
        <begin position="39"/>
        <end position="61"/>
    </location>
</feature>
<feature type="region of interest" description="Disordered" evidence="5">
    <location>
        <begin position="1"/>
        <end position="32"/>
    </location>
</feature>
<keyword evidence="8" id="KW-1185">Reference proteome</keyword>
<feature type="transmembrane region" description="Helical" evidence="6">
    <location>
        <begin position="143"/>
        <end position="162"/>
    </location>
</feature>
<dbReference type="Proteomes" id="UP000373149">
    <property type="component" value="Unassembled WGS sequence"/>
</dbReference>
<protein>
    <submittedName>
        <fullName evidence="7">Sodium-dependent transporter</fullName>
    </submittedName>
</protein>
<dbReference type="InterPro" id="IPR038770">
    <property type="entry name" value="Na+/solute_symporter_sf"/>
</dbReference>
<evidence type="ECO:0000256" key="5">
    <source>
        <dbReference type="SAM" id="MobiDB-lite"/>
    </source>
</evidence>
<evidence type="ECO:0000256" key="4">
    <source>
        <dbReference type="ARBA" id="ARBA00023136"/>
    </source>
</evidence>
<evidence type="ECO:0000313" key="7">
    <source>
        <dbReference type="EMBL" id="MPY51442.1"/>
    </source>
</evidence>
<dbReference type="GO" id="GO:0016020">
    <property type="term" value="C:membrane"/>
    <property type="evidence" value="ECO:0007669"/>
    <property type="project" value="UniProtKB-SubCell"/>
</dbReference>
<reference evidence="7 8" key="1">
    <citation type="submission" date="2019-09" db="EMBL/GenBank/DDBJ databases">
        <authorList>
            <person name="Duangmal K."/>
            <person name="Teo W.F.A."/>
            <person name="Lipun K."/>
        </authorList>
    </citation>
    <scope>NUCLEOTIDE SEQUENCE [LARGE SCALE GENOMIC DNA]</scope>
    <source>
        <strain evidence="7 8">K1PN6</strain>
    </source>
</reference>
<proteinExistence type="predicted"/>
<sequence>MNPRACAQPPTEPEPESTQPEPTEPEQAKSTTSWLRRRLGRAVVLSYAAALFLPGPGLWLSRTHSLPLGAAGALSWSTAPLLLSLVLFSAGLQVPLRALGTLLRRPIALLAGLVLHLVIPLLAIPAVAFLLRRTPDTDGGSGLVTAMILIVAMPVAAGATVWTGKGDGDQPTMVGLVLASTLLSPLTVPLVIGALVPLLSGDYADTLSRAEHTIRGAFTFVGVVLPCAAGILCRLVLPAPWLSRVLRAVVPLALAGSLLLTYVNASGALSSFLARPRPLLLAAALAVALLVCLLSFAVGRGAARLLRLDAPVASSLTLACGMNNSSAGAVLITTTLPDKPHLLLPVLAYGLLQKTAANRVVRRRPRRTAAPVPPTCAP</sequence>